<keyword evidence="7 12" id="KW-0269">Exonuclease</keyword>
<protein>
    <recommendedName>
        <fullName evidence="3 12">CRISPR-associated exonuclease Cas4</fullName>
        <ecNumber evidence="2 12">3.1.12.1</ecNumber>
    </recommendedName>
</protein>
<comment type="cofactor">
    <cofactor evidence="12">
        <name>iron-sulfur cluster</name>
        <dbReference type="ChEBI" id="CHEBI:30408"/>
    </cofactor>
</comment>
<dbReference type="GO" id="GO:0051536">
    <property type="term" value="F:iron-sulfur cluster binding"/>
    <property type="evidence" value="ECO:0007669"/>
    <property type="project" value="UniProtKB-KW"/>
</dbReference>
<evidence type="ECO:0000256" key="10">
    <source>
        <dbReference type="ARBA" id="ARBA00023118"/>
    </source>
</evidence>
<dbReference type="PANTHER" id="PTHR36531:SF2">
    <property type="entry name" value="CRISPR-ASSOCIATED EXONUCLEASE CAS4"/>
    <property type="match status" value="1"/>
</dbReference>
<keyword evidence="4 12" id="KW-0540">Nuclease</keyword>
<dbReference type="GO" id="GO:0046872">
    <property type="term" value="F:metal ion binding"/>
    <property type="evidence" value="ECO:0007669"/>
    <property type="project" value="UniProtKB-KW"/>
</dbReference>
<comment type="caution">
    <text evidence="14">The sequence shown here is derived from an EMBL/GenBank/DDBJ whole genome shotgun (WGS) entry which is preliminary data.</text>
</comment>
<evidence type="ECO:0000256" key="5">
    <source>
        <dbReference type="ARBA" id="ARBA00022723"/>
    </source>
</evidence>
<evidence type="ECO:0000256" key="3">
    <source>
        <dbReference type="ARBA" id="ARBA00020049"/>
    </source>
</evidence>
<comment type="cofactor">
    <cofactor evidence="12">
        <name>Mg(2+)</name>
        <dbReference type="ChEBI" id="CHEBI:18420"/>
    </cofactor>
    <cofactor evidence="12">
        <name>Mn(2+)</name>
        <dbReference type="ChEBI" id="CHEBI:29035"/>
    </cofactor>
    <text evidence="12">Mg(2+) or Mn(2+) required for ssDNA cleavage activity.</text>
</comment>
<evidence type="ECO:0000256" key="12">
    <source>
        <dbReference type="RuleBase" id="RU365022"/>
    </source>
</evidence>
<evidence type="ECO:0000313" key="14">
    <source>
        <dbReference type="EMBL" id="NMG82833.1"/>
    </source>
</evidence>
<reference evidence="14" key="1">
    <citation type="journal article" date="2020" name="MBio">
        <title>'Candidatus Ethanoperedens,' a Thermophilic Genus of Archaea Mediating the Anaerobic Oxidation of Ethane.</title>
        <authorList>
            <person name="Hahn C.J."/>
            <person name="Laso-Perez R."/>
            <person name="Vulcano F."/>
            <person name="Vaziourakis K.M."/>
            <person name="Stokke R."/>
            <person name="Steen I.H."/>
            <person name="Teske A."/>
            <person name="Boetius A."/>
            <person name="Liebeke M."/>
            <person name="Amann R."/>
            <person name="Knittel K."/>
            <person name="Wegener G."/>
        </authorList>
    </citation>
    <scope>NUCLEOTIDE SEQUENCE</scope>
    <source>
        <strain evidence="14">GoM-Arc1-LC-WB58</strain>
    </source>
</reference>
<feature type="domain" description="DUF83" evidence="13">
    <location>
        <begin position="12"/>
        <end position="198"/>
    </location>
</feature>
<dbReference type="Proteomes" id="UP000606580">
    <property type="component" value="Unassembled WGS sequence"/>
</dbReference>
<keyword evidence="11 12" id="KW-0464">Manganese</keyword>
<evidence type="ECO:0000256" key="1">
    <source>
        <dbReference type="ARBA" id="ARBA00009189"/>
    </source>
</evidence>
<keyword evidence="6 12" id="KW-0378">Hydrolase</keyword>
<evidence type="ECO:0000256" key="11">
    <source>
        <dbReference type="ARBA" id="ARBA00023211"/>
    </source>
</evidence>
<dbReference type="EC" id="3.1.12.1" evidence="2 12"/>
<dbReference type="EMBL" id="WNEG01000029">
    <property type="protein sequence ID" value="NMG82833.1"/>
    <property type="molecule type" value="Genomic_DNA"/>
</dbReference>
<comment type="similarity">
    <text evidence="1 12">Belongs to the CRISPR-associated exonuclease Cas4 family.</text>
</comment>
<evidence type="ECO:0000256" key="9">
    <source>
        <dbReference type="ARBA" id="ARBA00023014"/>
    </source>
</evidence>
<evidence type="ECO:0000256" key="4">
    <source>
        <dbReference type="ARBA" id="ARBA00022722"/>
    </source>
</evidence>
<comment type="function">
    <text evidence="12">CRISPR (clustered regularly interspaced short palindromic repeat) is an adaptive immune system that provides protection against mobile genetic elements (viruses, transposable elements and conjugative plasmids). CRISPR clusters contain sequences complementary to antecedent mobile elements and target invading nucleic acids. CRISPR clusters are transcribed and processed into CRISPR RNA (crRNA).</text>
</comment>
<dbReference type="InterPro" id="IPR051827">
    <property type="entry name" value="Cas4_exonuclease"/>
</dbReference>
<sequence>MPGSESETIITISDVLEFLFCPRFIYFMHCLGIPQHEEMRYKVLKGRDVHEMRRTTNIDYARKKIDCMRKERQVFIAAKKHHIKGIVDEVLFLGDGTAAPLEYKFAEYKDRIFRTYKYQLTLQALMIAENYGVEVNRGYICYTRSNNVVKQIDLKKKDFDKSVEIIMDILEIIEKGFYPDRTKDTVKCVDCTYRNICV</sequence>
<dbReference type="InterPro" id="IPR013343">
    <property type="entry name" value="CRISPR-assoc_prot_Cas4"/>
</dbReference>
<dbReference type="Pfam" id="PF01930">
    <property type="entry name" value="Cas_Cas4"/>
    <property type="match status" value="1"/>
</dbReference>
<dbReference type="InterPro" id="IPR022765">
    <property type="entry name" value="Dna2/Cas4_DUF83"/>
</dbReference>
<keyword evidence="5 12" id="KW-0479">Metal-binding</keyword>
<evidence type="ECO:0000256" key="8">
    <source>
        <dbReference type="ARBA" id="ARBA00023004"/>
    </source>
</evidence>
<dbReference type="Gene3D" id="3.90.320.10">
    <property type="match status" value="1"/>
</dbReference>
<evidence type="ECO:0000259" key="13">
    <source>
        <dbReference type="Pfam" id="PF01930"/>
    </source>
</evidence>
<evidence type="ECO:0000256" key="6">
    <source>
        <dbReference type="ARBA" id="ARBA00022801"/>
    </source>
</evidence>
<dbReference type="GO" id="GO:0004527">
    <property type="term" value="F:exonuclease activity"/>
    <property type="evidence" value="ECO:0007669"/>
    <property type="project" value="UniProtKB-KW"/>
</dbReference>
<keyword evidence="8 12" id="KW-0408">Iron</keyword>
<dbReference type="GO" id="GO:0051607">
    <property type="term" value="P:defense response to virus"/>
    <property type="evidence" value="ECO:0007669"/>
    <property type="project" value="UniProtKB-KW"/>
</dbReference>
<dbReference type="AlphaFoldDB" id="A0A848D828"/>
<evidence type="ECO:0000256" key="7">
    <source>
        <dbReference type="ARBA" id="ARBA00022839"/>
    </source>
</evidence>
<evidence type="ECO:0000313" key="15">
    <source>
        <dbReference type="Proteomes" id="UP000606580"/>
    </source>
</evidence>
<dbReference type="NCBIfam" id="TIGR00372">
    <property type="entry name" value="cas4"/>
    <property type="match status" value="1"/>
</dbReference>
<dbReference type="InterPro" id="IPR011604">
    <property type="entry name" value="PDDEXK-like_dom_sf"/>
</dbReference>
<keyword evidence="9 12" id="KW-0411">Iron-sulfur</keyword>
<dbReference type="PANTHER" id="PTHR36531">
    <property type="entry name" value="CRISPR-ASSOCIATED EXONUCLEASE CAS4"/>
    <property type="match status" value="1"/>
</dbReference>
<dbReference type="CDD" id="cd09637">
    <property type="entry name" value="Cas4_I-A_I-B_I-C_I-D_II-B"/>
    <property type="match status" value="1"/>
</dbReference>
<organism evidence="14 15">
    <name type="scientific">Candidatus Ethanoperedens thermophilum</name>
    <dbReference type="NCBI Taxonomy" id="2766897"/>
    <lineage>
        <taxon>Archaea</taxon>
        <taxon>Methanobacteriati</taxon>
        <taxon>Methanobacteriota</taxon>
        <taxon>Stenosarchaea group</taxon>
        <taxon>Methanomicrobia</taxon>
        <taxon>Methanosarcinales</taxon>
        <taxon>Methanosarcinales incertae sedis</taxon>
        <taxon>GOM Arc I cluster</taxon>
        <taxon>Candidatus Ethanoperedens</taxon>
    </lineage>
</organism>
<gene>
    <name evidence="14" type="primary">cas4</name>
    <name evidence="14" type="ORF">GIS02_01345</name>
</gene>
<evidence type="ECO:0000256" key="2">
    <source>
        <dbReference type="ARBA" id="ARBA00012768"/>
    </source>
</evidence>
<proteinExistence type="inferred from homology"/>
<keyword evidence="10 12" id="KW-0051">Antiviral defense</keyword>
<name>A0A848D828_9EURY</name>
<accession>A0A848D828</accession>